<proteinExistence type="predicted"/>
<organism evidence="1 2">
    <name type="scientific">Pseudocercospora eumusae</name>
    <dbReference type="NCBI Taxonomy" id="321146"/>
    <lineage>
        <taxon>Eukaryota</taxon>
        <taxon>Fungi</taxon>
        <taxon>Dikarya</taxon>
        <taxon>Ascomycota</taxon>
        <taxon>Pezizomycotina</taxon>
        <taxon>Dothideomycetes</taxon>
        <taxon>Dothideomycetidae</taxon>
        <taxon>Mycosphaerellales</taxon>
        <taxon>Mycosphaerellaceae</taxon>
        <taxon>Pseudocercospora</taxon>
    </lineage>
</organism>
<name>A0A139GW19_9PEZI</name>
<dbReference type="EMBL" id="LFZN01000295">
    <property type="protein sequence ID" value="KXS94383.1"/>
    <property type="molecule type" value="Genomic_DNA"/>
</dbReference>
<dbReference type="Proteomes" id="UP000070133">
    <property type="component" value="Unassembled WGS sequence"/>
</dbReference>
<reference evidence="1 2" key="1">
    <citation type="submission" date="2015-07" db="EMBL/GenBank/DDBJ databases">
        <title>Comparative genomics of the Sigatoka disease complex on banana suggests a link between parallel evolutionary changes in Pseudocercospora fijiensis and Pseudocercospora eumusae and increased virulence on the banana host.</title>
        <authorList>
            <person name="Chang T.-C."/>
            <person name="Salvucci A."/>
            <person name="Crous P.W."/>
            <person name="Stergiopoulos I."/>
        </authorList>
    </citation>
    <scope>NUCLEOTIDE SEQUENCE [LARGE SCALE GENOMIC DNA]</scope>
    <source>
        <strain evidence="1 2">CBS 114824</strain>
    </source>
</reference>
<sequence>MLLYPCNGRSPSASAPFLIQLTIHHGEAYTGIAQGGGQQGDRKYDHPLLSRAQETQPAPVPTAPARRHKKIASLVGPKRWPIKADPALPKLLSFSTCNPTTRIQRILCEALAERHRT</sequence>
<evidence type="ECO:0000313" key="1">
    <source>
        <dbReference type="EMBL" id="KXS94383.1"/>
    </source>
</evidence>
<keyword evidence="2" id="KW-1185">Reference proteome</keyword>
<dbReference type="AlphaFoldDB" id="A0A139GW19"/>
<gene>
    <name evidence="1" type="ORF">AC578_6585</name>
</gene>
<protein>
    <submittedName>
        <fullName evidence="1">Uncharacterized protein</fullName>
    </submittedName>
</protein>
<comment type="caution">
    <text evidence="1">The sequence shown here is derived from an EMBL/GenBank/DDBJ whole genome shotgun (WGS) entry which is preliminary data.</text>
</comment>
<evidence type="ECO:0000313" key="2">
    <source>
        <dbReference type="Proteomes" id="UP000070133"/>
    </source>
</evidence>
<accession>A0A139GW19</accession>